<name>A0ABQ4VQ32_9FLAO</name>
<evidence type="ECO:0000313" key="1">
    <source>
        <dbReference type="EMBL" id="GJM52881.1"/>
    </source>
</evidence>
<accession>A0ABQ4VQ32</accession>
<reference evidence="1 2" key="1">
    <citation type="submission" date="2021-11" db="EMBL/GenBank/DDBJ databases">
        <title>Draft genome sequence of Capnocytophaga sp. strain KC07075 isolated from cat oral cavity.</title>
        <authorList>
            <person name="Suzuki M."/>
            <person name="Imaoka K."/>
            <person name="Kimura M."/>
            <person name="Morikawa S."/>
            <person name="Maeda K."/>
        </authorList>
    </citation>
    <scope>NUCLEOTIDE SEQUENCE [LARGE SCALE GENOMIC DNA]</scope>
    <source>
        <strain evidence="1 2">KC07079</strain>
    </source>
</reference>
<dbReference type="EMBL" id="BQKB01000021">
    <property type="protein sequence ID" value="GJM52881.1"/>
    <property type="molecule type" value="Genomic_DNA"/>
</dbReference>
<keyword evidence="2" id="KW-1185">Reference proteome</keyword>
<sequence length="83" mass="9701">MKKAETKFTEGNLIWVFKNKNGKIIFLEKGNQKGGFEHILKHKKEFLDKGIKEDEISDFIMKVLKEGKIIGYQGKKILDLYIK</sequence>
<gene>
    <name evidence="1" type="ORF">RCZ16_11980</name>
</gene>
<protein>
    <submittedName>
        <fullName evidence="1">Uncharacterized protein</fullName>
    </submittedName>
</protein>
<proteinExistence type="predicted"/>
<organism evidence="1 2">
    <name type="scientific">Capnocytophaga catalasegens</name>
    <dbReference type="NCBI Taxonomy" id="1004260"/>
    <lineage>
        <taxon>Bacteria</taxon>
        <taxon>Pseudomonadati</taxon>
        <taxon>Bacteroidota</taxon>
        <taxon>Flavobacteriia</taxon>
        <taxon>Flavobacteriales</taxon>
        <taxon>Flavobacteriaceae</taxon>
        <taxon>Capnocytophaga</taxon>
    </lineage>
</organism>
<evidence type="ECO:0000313" key="2">
    <source>
        <dbReference type="Proteomes" id="UP001208692"/>
    </source>
</evidence>
<comment type="caution">
    <text evidence="1">The sequence shown here is derived from an EMBL/GenBank/DDBJ whole genome shotgun (WGS) entry which is preliminary data.</text>
</comment>
<dbReference type="Proteomes" id="UP001208692">
    <property type="component" value="Unassembled WGS sequence"/>
</dbReference>